<dbReference type="EMBL" id="CAXDID020000028">
    <property type="protein sequence ID" value="CAL5992399.1"/>
    <property type="molecule type" value="Genomic_DNA"/>
</dbReference>
<name>A0ABP1HHF6_9EUKA</name>
<accession>A0ABP1HHF6</accession>
<proteinExistence type="predicted"/>
<organism evidence="1 2">
    <name type="scientific">Hexamita inflata</name>
    <dbReference type="NCBI Taxonomy" id="28002"/>
    <lineage>
        <taxon>Eukaryota</taxon>
        <taxon>Metamonada</taxon>
        <taxon>Diplomonadida</taxon>
        <taxon>Hexamitidae</taxon>
        <taxon>Hexamitinae</taxon>
        <taxon>Hexamita</taxon>
    </lineage>
</organism>
<protein>
    <submittedName>
        <fullName evidence="1">Cathepsin_L</fullName>
    </submittedName>
</protein>
<comment type="caution">
    <text evidence="1">The sequence shown here is derived from an EMBL/GenBank/DDBJ whole genome shotgun (WGS) entry which is preliminary data.</text>
</comment>
<dbReference type="Proteomes" id="UP001642409">
    <property type="component" value="Unassembled WGS sequence"/>
</dbReference>
<gene>
    <name evidence="1" type="ORF">HINF_LOCUS12566</name>
</gene>
<keyword evidence="2" id="KW-1185">Reference proteome</keyword>
<evidence type="ECO:0000313" key="2">
    <source>
        <dbReference type="Proteomes" id="UP001642409"/>
    </source>
</evidence>
<sequence>MIGFLLTIQSKLVSMSCDEAFAEFKLTFKKVYENNEEEKKAIFCTNFLDLQELLLTDPYLPVGLVEIMDIIPQEIQNMKTSNFLYKCDIY</sequence>
<reference evidence="1 2" key="1">
    <citation type="submission" date="2024-07" db="EMBL/GenBank/DDBJ databases">
        <authorList>
            <person name="Akdeniz Z."/>
        </authorList>
    </citation>
    <scope>NUCLEOTIDE SEQUENCE [LARGE SCALE GENOMIC DNA]</scope>
</reference>
<evidence type="ECO:0000313" key="1">
    <source>
        <dbReference type="EMBL" id="CAL5992399.1"/>
    </source>
</evidence>